<dbReference type="AlphaFoldDB" id="A0AAV1IYU7"/>
<dbReference type="GO" id="GO:0046872">
    <property type="term" value="F:metal ion binding"/>
    <property type="evidence" value="ECO:0007669"/>
    <property type="project" value="InterPro"/>
</dbReference>
<dbReference type="InterPro" id="IPR011249">
    <property type="entry name" value="Metalloenz_LuxS/M16"/>
</dbReference>
<keyword evidence="3" id="KW-1185">Reference proteome</keyword>
<dbReference type="GO" id="GO:0005739">
    <property type="term" value="C:mitochondrion"/>
    <property type="evidence" value="ECO:0007669"/>
    <property type="project" value="TreeGrafter"/>
</dbReference>
<evidence type="ECO:0000259" key="1">
    <source>
        <dbReference type="Pfam" id="PF00675"/>
    </source>
</evidence>
<dbReference type="Proteomes" id="UP001497472">
    <property type="component" value="Unassembled WGS sequence"/>
</dbReference>
<dbReference type="PANTHER" id="PTHR11851:SF226">
    <property type="entry name" value="CYTOCHROME B-C1 COMPLEX SUBUNIT 2, MITOCHONDRIAL"/>
    <property type="match status" value="1"/>
</dbReference>
<proteinExistence type="predicted"/>
<dbReference type="Gene3D" id="3.30.830.10">
    <property type="entry name" value="Metalloenzyme, LuxS/M16 peptidase-like"/>
    <property type="match status" value="2"/>
</dbReference>
<sequence length="462" mass="50078">MVPKGISIRCFSQTRSAWNLCWPSSQFGPHRVQRSEMLNGIKIAAAKTAGTPIAACTVMFQAGSRFETNDDLGSGHFVRVTTPASGCGYTAFSKTRVLQQLGAHLTCTSNRQYIAFTLCCPLPSFKAVKYYLLDTAARSCYNEWDIEDGKPIVLDDLFRITPEQRVIDLVQRACWAGPLSNSIYCEEERVDDMSRSTLCSFVYNNFKSTECSVASVGVPFDETLKIADKIEITRCKPPEREVCMSQPRGGFEYYETGSGSDTCIAAVVPGCGASDITLVIALVDQLVCLFKHAIIAAACGTGSVQTGQHDLDYTPHGPLGLMSGADVHTRFRAFNISYDDTGVFGILCNTRAKTAYNSTCALVEFLCNVGDLDFRQLEIGKKRLKLDLALHDQEAAPSSEGLALQLACGVQLDSIHDALALIDSISVDELSCTAKCLSSKRHELAIAAVGDCGAVPQELFSG</sequence>
<accession>A0AAV1IYU7</accession>
<evidence type="ECO:0000313" key="2">
    <source>
        <dbReference type="EMBL" id="CAK1542414.1"/>
    </source>
</evidence>
<dbReference type="EMBL" id="CAVLEF010000003">
    <property type="protein sequence ID" value="CAK1542414.1"/>
    <property type="molecule type" value="Genomic_DNA"/>
</dbReference>
<dbReference type="PANTHER" id="PTHR11851">
    <property type="entry name" value="METALLOPROTEASE"/>
    <property type="match status" value="1"/>
</dbReference>
<name>A0AAV1IYU7_9NEOP</name>
<dbReference type="Pfam" id="PF00675">
    <property type="entry name" value="Peptidase_M16"/>
    <property type="match status" value="1"/>
</dbReference>
<feature type="domain" description="Peptidase M16 N-terminal" evidence="1">
    <location>
        <begin position="43"/>
        <end position="186"/>
    </location>
</feature>
<evidence type="ECO:0000313" key="3">
    <source>
        <dbReference type="Proteomes" id="UP001497472"/>
    </source>
</evidence>
<protein>
    <recommendedName>
        <fullName evidence="1">Peptidase M16 N-terminal domain-containing protein</fullName>
    </recommendedName>
</protein>
<comment type="caution">
    <text evidence="2">The sequence shown here is derived from an EMBL/GenBank/DDBJ whole genome shotgun (WGS) entry which is preliminary data.</text>
</comment>
<organism evidence="2 3">
    <name type="scientific">Leptosia nina</name>
    <dbReference type="NCBI Taxonomy" id="320188"/>
    <lineage>
        <taxon>Eukaryota</taxon>
        <taxon>Metazoa</taxon>
        <taxon>Ecdysozoa</taxon>
        <taxon>Arthropoda</taxon>
        <taxon>Hexapoda</taxon>
        <taxon>Insecta</taxon>
        <taxon>Pterygota</taxon>
        <taxon>Neoptera</taxon>
        <taxon>Endopterygota</taxon>
        <taxon>Lepidoptera</taxon>
        <taxon>Glossata</taxon>
        <taxon>Ditrysia</taxon>
        <taxon>Papilionoidea</taxon>
        <taxon>Pieridae</taxon>
        <taxon>Pierinae</taxon>
        <taxon>Leptosia</taxon>
    </lineage>
</organism>
<gene>
    <name evidence="2" type="ORF">LNINA_LOCUS2313</name>
</gene>
<dbReference type="InterPro" id="IPR011765">
    <property type="entry name" value="Pept_M16_N"/>
</dbReference>
<dbReference type="InterPro" id="IPR050361">
    <property type="entry name" value="MPP/UQCRC_Complex"/>
</dbReference>
<reference evidence="2 3" key="1">
    <citation type="submission" date="2023-11" db="EMBL/GenBank/DDBJ databases">
        <authorList>
            <person name="Okamura Y."/>
        </authorList>
    </citation>
    <scope>NUCLEOTIDE SEQUENCE [LARGE SCALE GENOMIC DNA]</scope>
</reference>
<dbReference type="SUPFAM" id="SSF63411">
    <property type="entry name" value="LuxS/MPP-like metallohydrolase"/>
    <property type="match status" value="2"/>
</dbReference>